<dbReference type="Gene3D" id="3.50.50.60">
    <property type="entry name" value="FAD/NAD(P)-binding domain"/>
    <property type="match status" value="1"/>
</dbReference>
<dbReference type="Pfam" id="PF00996">
    <property type="entry name" value="GDI"/>
    <property type="match status" value="1"/>
</dbReference>
<dbReference type="Proteomes" id="UP000245942">
    <property type="component" value="Unassembled WGS sequence"/>
</dbReference>
<evidence type="ECO:0000313" key="4">
    <source>
        <dbReference type="Proteomes" id="UP000245942"/>
    </source>
</evidence>
<evidence type="ECO:0000256" key="2">
    <source>
        <dbReference type="RuleBase" id="RU363124"/>
    </source>
</evidence>
<dbReference type="SUPFAM" id="SSF54373">
    <property type="entry name" value="FAD-linked reductases, C-terminal domain"/>
    <property type="match status" value="1"/>
</dbReference>
<dbReference type="PANTHER" id="PTHR11787">
    <property type="entry name" value="RAB GDP-DISSOCIATION INHIBITOR"/>
    <property type="match status" value="1"/>
</dbReference>
<dbReference type="GO" id="GO:0016192">
    <property type="term" value="P:vesicle-mediated transport"/>
    <property type="evidence" value="ECO:0007669"/>
    <property type="project" value="TreeGrafter"/>
</dbReference>
<dbReference type="STRING" id="1684307.A0A316U3L9"/>
<evidence type="ECO:0000313" key="3">
    <source>
        <dbReference type="EMBL" id="PWN19071.1"/>
    </source>
</evidence>
<proteinExistence type="inferred from homology"/>
<dbReference type="PRINTS" id="PR00892">
    <property type="entry name" value="RABGDI"/>
</dbReference>
<evidence type="ECO:0000256" key="1">
    <source>
        <dbReference type="ARBA" id="ARBA00005593"/>
    </source>
</evidence>
<dbReference type="PANTHER" id="PTHR11787:SF8">
    <property type="entry name" value="RAB GDP DISSOCIATION INHIBITOR"/>
    <property type="match status" value="1"/>
</dbReference>
<dbReference type="Gene3D" id="3.30.519.10">
    <property type="entry name" value="Guanine Nucleotide Dissociation Inhibitor, domain 2"/>
    <property type="match status" value="1"/>
</dbReference>
<dbReference type="GO" id="GO:0005737">
    <property type="term" value="C:cytoplasm"/>
    <property type="evidence" value="ECO:0007669"/>
    <property type="project" value="TreeGrafter"/>
</dbReference>
<accession>A0A316U3L9</accession>
<dbReference type="InterPro" id="IPR036188">
    <property type="entry name" value="FAD/NAD-bd_sf"/>
</dbReference>
<dbReference type="RefSeq" id="XP_025346231.1">
    <property type="nucleotide sequence ID" value="XM_025490997.1"/>
</dbReference>
<dbReference type="GO" id="GO:0015031">
    <property type="term" value="P:protein transport"/>
    <property type="evidence" value="ECO:0007669"/>
    <property type="project" value="InterPro"/>
</dbReference>
<keyword evidence="4" id="KW-1185">Reference proteome</keyword>
<dbReference type="GO" id="GO:0005093">
    <property type="term" value="F:Rab GDP-dissociation inhibitor activity"/>
    <property type="evidence" value="ECO:0007669"/>
    <property type="project" value="InterPro"/>
</dbReference>
<dbReference type="GO" id="GO:0007264">
    <property type="term" value="P:small GTPase-mediated signal transduction"/>
    <property type="evidence" value="ECO:0007669"/>
    <property type="project" value="InterPro"/>
</dbReference>
<organism evidence="3 4">
    <name type="scientific">Pseudomicrostroma glucosiphilum</name>
    <dbReference type="NCBI Taxonomy" id="1684307"/>
    <lineage>
        <taxon>Eukaryota</taxon>
        <taxon>Fungi</taxon>
        <taxon>Dikarya</taxon>
        <taxon>Basidiomycota</taxon>
        <taxon>Ustilaginomycotina</taxon>
        <taxon>Exobasidiomycetes</taxon>
        <taxon>Microstromatales</taxon>
        <taxon>Microstromatales incertae sedis</taxon>
        <taxon>Pseudomicrostroma</taxon>
    </lineage>
</organism>
<dbReference type="AlphaFoldDB" id="A0A316U3L9"/>
<dbReference type="OrthoDB" id="9446342at2759"/>
<comment type="similarity">
    <text evidence="1 2">Belongs to the Rab GDI family.</text>
</comment>
<protein>
    <recommendedName>
        <fullName evidence="2">Rab GDP dissociation inhibitor</fullName>
    </recommendedName>
</protein>
<dbReference type="SUPFAM" id="SSF51905">
    <property type="entry name" value="FAD/NAD(P)-binding domain"/>
    <property type="match status" value="2"/>
</dbReference>
<reference evidence="3 4" key="1">
    <citation type="journal article" date="2018" name="Mol. Biol. Evol.">
        <title>Broad Genomic Sampling Reveals a Smut Pathogenic Ancestry of the Fungal Clade Ustilaginomycotina.</title>
        <authorList>
            <person name="Kijpornyongpan T."/>
            <person name="Mondo S.J."/>
            <person name="Barry K."/>
            <person name="Sandor L."/>
            <person name="Lee J."/>
            <person name="Lipzen A."/>
            <person name="Pangilinan J."/>
            <person name="LaButti K."/>
            <person name="Hainaut M."/>
            <person name="Henrissat B."/>
            <person name="Grigoriev I.V."/>
            <person name="Spatafora J.W."/>
            <person name="Aime M.C."/>
        </authorList>
    </citation>
    <scope>NUCLEOTIDE SEQUENCE [LARGE SCALE GENOMIC DNA]</scope>
    <source>
        <strain evidence="3 4">MCA 4718</strain>
    </source>
</reference>
<dbReference type="PRINTS" id="PR00891">
    <property type="entry name" value="RABGDIREP"/>
</dbReference>
<dbReference type="FunFam" id="1.10.405.10:FF:000001">
    <property type="entry name" value="Rab GDP dissociation inhibitor"/>
    <property type="match status" value="1"/>
</dbReference>
<dbReference type="Gene3D" id="1.10.405.10">
    <property type="entry name" value="Guanine Nucleotide Dissociation Inhibitor, domain 1"/>
    <property type="match status" value="1"/>
</dbReference>
<sequence length="451" mass="50930">MDEHYDVIILGTGVTECVLSALLSVDGKKVLHMDRNQYYGGEGASLNLTQLWEKFRPGQPIPTDIGRDRDYAVDLIPKFLMANGELTKMLVHTDVTRYLEFKQIAASYVYRDGRIAKVPATEMEAVRSQLMGLFEKRRAKKFFEFIQNWRDDNPTTHFGLDLDAMPMTKIFEYFGLEPGTRDFVGHAMALHLDDSYMTRPARETYERILLYTSSVARYGKSPYIYPLYGLGELPQGFARLSAIYGGTYMLDKTIDEIVTDDDGKFVGVRSGDETVKADALIGDPTYFQQSVKGKELTRETAKLVRAICLLKHPIPNTDNADSVQLIIPQNQVGRRHDIYVAALSHNHNVLPKDMYLATVSTIVESDKPELELRPGLDLLGPIHEKFISISSLYEPVGQGKEEKIFITRSGDATSHVETIVEDVHDVWRRVTDGKKLELKKREEGEGAQVQG</sequence>
<dbReference type="EMBL" id="KZ819333">
    <property type="protein sequence ID" value="PWN19071.1"/>
    <property type="molecule type" value="Genomic_DNA"/>
</dbReference>
<dbReference type="GeneID" id="37012731"/>
<name>A0A316U3L9_9BASI</name>
<gene>
    <name evidence="3" type="ORF">BCV69DRAFT_273072</name>
</gene>
<dbReference type="InterPro" id="IPR018203">
    <property type="entry name" value="GDP_dissociation_inhibitor"/>
</dbReference>
<dbReference type="InterPro" id="IPR000806">
    <property type="entry name" value="RabGDI"/>
</dbReference>